<protein>
    <recommendedName>
        <fullName evidence="2">Phosphoesterase HXTX domain-containing protein</fullName>
    </recommendedName>
</protein>
<accession>X1S656</accession>
<proteinExistence type="predicted"/>
<dbReference type="PANTHER" id="PTHR35561">
    <property type="entry name" value="RNA 2',3'-CYCLIC PHOSPHODIESTERASE"/>
    <property type="match status" value="1"/>
</dbReference>
<gene>
    <name evidence="3" type="ORF">S12H4_22296</name>
</gene>
<sequence length="76" mass="9108">ENIENTLKEFNFKKDFKFHAHITLARVKYVDDKEKFIKNIKDLKVEEKTIEIKDFRLVKSTLTPKGPVYEDLETYS</sequence>
<dbReference type="InterPro" id="IPR014051">
    <property type="entry name" value="Phosphoesterase_HXTX"/>
</dbReference>
<evidence type="ECO:0000313" key="3">
    <source>
        <dbReference type="EMBL" id="GAI74591.1"/>
    </source>
</evidence>
<dbReference type="InterPro" id="IPR009097">
    <property type="entry name" value="Cyclic_Pdiesterase"/>
</dbReference>
<dbReference type="Pfam" id="PF02834">
    <property type="entry name" value="LigT_PEase"/>
    <property type="match status" value="1"/>
</dbReference>
<dbReference type="PANTHER" id="PTHR35561:SF1">
    <property type="entry name" value="RNA 2',3'-CYCLIC PHOSPHODIESTERASE"/>
    <property type="match status" value="1"/>
</dbReference>
<name>X1S656_9ZZZZ</name>
<keyword evidence="1" id="KW-0378">Hydrolase</keyword>
<reference evidence="3" key="1">
    <citation type="journal article" date="2014" name="Front. Microbiol.">
        <title>High frequency of phylogenetically diverse reductive dehalogenase-homologous genes in deep subseafloor sedimentary metagenomes.</title>
        <authorList>
            <person name="Kawai M."/>
            <person name="Futagami T."/>
            <person name="Toyoda A."/>
            <person name="Takaki Y."/>
            <person name="Nishi S."/>
            <person name="Hori S."/>
            <person name="Arai W."/>
            <person name="Tsubouchi T."/>
            <person name="Morono Y."/>
            <person name="Uchiyama I."/>
            <person name="Ito T."/>
            <person name="Fujiyama A."/>
            <person name="Inagaki F."/>
            <person name="Takami H."/>
        </authorList>
    </citation>
    <scope>NUCLEOTIDE SEQUENCE</scope>
    <source>
        <strain evidence="3">Expedition CK06-06</strain>
    </source>
</reference>
<dbReference type="InterPro" id="IPR004175">
    <property type="entry name" value="RNA_CPDase"/>
</dbReference>
<dbReference type="Gene3D" id="3.90.1140.10">
    <property type="entry name" value="Cyclic phosphodiesterase"/>
    <property type="match status" value="1"/>
</dbReference>
<evidence type="ECO:0000256" key="1">
    <source>
        <dbReference type="ARBA" id="ARBA00022801"/>
    </source>
</evidence>
<dbReference type="GO" id="GO:0004113">
    <property type="term" value="F:2',3'-cyclic-nucleotide 3'-phosphodiesterase activity"/>
    <property type="evidence" value="ECO:0007669"/>
    <property type="project" value="InterPro"/>
</dbReference>
<evidence type="ECO:0000259" key="2">
    <source>
        <dbReference type="Pfam" id="PF02834"/>
    </source>
</evidence>
<dbReference type="SUPFAM" id="SSF55144">
    <property type="entry name" value="LigT-like"/>
    <property type="match status" value="1"/>
</dbReference>
<feature type="domain" description="Phosphoesterase HXTX" evidence="2">
    <location>
        <begin position="2"/>
        <end position="69"/>
    </location>
</feature>
<comment type="caution">
    <text evidence="3">The sequence shown here is derived from an EMBL/GenBank/DDBJ whole genome shotgun (WGS) entry which is preliminary data.</text>
</comment>
<dbReference type="AlphaFoldDB" id="X1S656"/>
<feature type="non-terminal residue" evidence="3">
    <location>
        <position position="1"/>
    </location>
</feature>
<organism evidence="3">
    <name type="scientific">marine sediment metagenome</name>
    <dbReference type="NCBI Taxonomy" id="412755"/>
    <lineage>
        <taxon>unclassified sequences</taxon>
        <taxon>metagenomes</taxon>
        <taxon>ecological metagenomes</taxon>
    </lineage>
</organism>
<dbReference type="GO" id="GO:0008664">
    <property type="term" value="F:RNA 2',3'-cyclic 3'-phosphodiesterase activity"/>
    <property type="evidence" value="ECO:0007669"/>
    <property type="project" value="InterPro"/>
</dbReference>
<dbReference type="EMBL" id="BARW01011598">
    <property type="protein sequence ID" value="GAI74591.1"/>
    <property type="molecule type" value="Genomic_DNA"/>
</dbReference>